<reference evidence="2" key="1">
    <citation type="journal article" date="2013" name="Nature">
        <title>Pan genome of the phytoplankton Emiliania underpins its global distribution.</title>
        <authorList>
            <person name="Read B.A."/>
            <person name="Kegel J."/>
            <person name="Klute M.J."/>
            <person name="Kuo A."/>
            <person name="Lefebvre S.C."/>
            <person name="Maumus F."/>
            <person name="Mayer C."/>
            <person name="Miller J."/>
            <person name="Monier A."/>
            <person name="Salamov A."/>
            <person name="Young J."/>
            <person name="Aguilar M."/>
            <person name="Claverie J.M."/>
            <person name="Frickenhaus S."/>
            <person name="Gonzalez K."/>
            <person name="Herman E.K."/>
            <person name="Lin Y.C."/>
            <person name="Napier J."/>
            <person name="Ogata H."/>
            <person name="Sarno A.F."/>
            <person name="Shmutz J."/>
            <person name="Schroeder D."/>
            <person name="de Vargas C."/>
            <person name="Verret F."/>
            <person name="von Dassow P."/>
            <person name="Valentin K."/>
            <person name="Van de Peer Y."/>
            <person name="Wheeler G."/>
            <person name="Dacks J.B."/>
            <person name="Delwiche C.F."/>
            <person name="Dyhrman S.T."/>
            <person name="Glockner G."/>
            <person name="John U."/>
            <person name="Richards T."/>
            <person name="Worden A.Z."/>
            <person name="Zhang X."/>
            <person name="Grigoriev I.V."/>
            <person name="Allen A.E."/>
            <person name="Bidle K."/>
            <person name="Borodovsky M."/>
            <person name="Bowler C."/>
            <person name="Brownlee C."/>
            <person name="Cock J.M."/>
            <person name="Elias M."/>
            <person name="Gladyshev V.N."/>
            <person name="Groth M."/>
            <person name="Guda C."/>
            <person name="Hadaegh A."/>
            <person name="Iglesias-Rodriguez M.D."/>
            <person name="Jenkins J."/>
            <person name="Jones B.M."/>
            <person name="Lawson T."/>
            <person name="Leese F."/>
            <person name="Lindquist E."/>
            <person name="Lobanov A."/>
            <person name="Lomsadze A."/>
            <person name="Malik S.B."/>
            <person name="Marsh M.E."/>
            <person name="Mackinder L."/>
            <person name="Mock T."/>
            <person name="Mueller-Roeber B."/>
            <person name="Pagarete A."/>
            <person name="Parker M."/>
            <person name="Probert I."/>
            <person name="Quesneville H."/>
            <person name="Raines C."/>
            <person name="Rensing S.A."/>
            <person name="Riano-Pachon D.M."/>
            <person name="Richier S."/>
            <person name="Rokitta S."/>
            <person name="Shiraiwa Y."/>
            <person name="Soanes D.M."/>
            <person name="van der Giezen M."/>
            <person name="Wahlund T.M."/>
            <person name="Williams B."/>
            <person name="Wilson W."/>
            <person name="Wolfe G."/>
            <person name="Wurch L.L."/>
        </authorList>
    </citation>
    <scope>NUCLEOTIDE SEQUENCE</scope>
</reference>
<keyword evidence="2" id="KW-1185">Reference proteome</keyword>
<evidence type="ECO:0000313" key="2">
    <source>
        <dbReference type="Proteomes" id="UP000013827"/>
    </source>
</evidence>
<dbReference type="EnsemblProtists" id="EOD09567">
    <property type="protein sequence ID" value="EOD09567"/>
    <property type="gene ID" value="EMIHUDRAFT_198071"/>
</dbReference>
<dbReference type="RefSeq" id="XP_005761996.1">
    <property type="nucleotide sequence ID" value="XM_005761939.1"/>
</dbReference>
<dbReference type="KEGG" id="ehx:EMIHUDRAFT_198071"/>
<protein>
    <submittedName>
        <fullName evidence="1">Uncharacterized protein</fullName>
    </submittedName>
</protein>
<proteinExistence type="predicted"/>
<sequence length="81" mass="8788">MVWVVAYLPGDPTTTYKGNHSDGSSQATTECYTDIADESSHERCYVDPAACNTEYSTAAYVVGATLHSSYRACGFSNEFES</sequence>
<dbReference type="HOGENOM" id="CLU_2578892_0_0_1"/>
<dbReference type="GeneID" id="17255776"/>
<organism evidence="1 2">
    <name type="scientific">Emiliania huxleyi (strain CCMP1516)</name>
    <dbReference type="NCBI Taxonomy" id="280463"/>
    <lineage>
        <taxon>Eukaryota</taxon>
        <taxon>Haptista</taxon>
        <taxon>Haptophyta</taxon>
        <taxon>Prymnesiophyceae</taxon>
        <taxon>Isochrysidales</taxon>
        <taxon>Noelaerhabdaceae</taxon>
        <taxon>Emiliania</taxon>
    </lineage>
</organism>
<reference evidence="1" key="2">
    <citation type="submission" date="2024-10" db="UniProtKB">
        <authorList>
            <consortium name="EnsemblProtists"/>
        </authorList>
    </citation>
    <scope>IDENTIFICATION</scope>
</reference>
<accession>A0A0D3IE82</accession>
<dbReference type="PaxDb" id="2903-EOD09567"/>
<dbReference type="AlphaFoldDB" id="A0A0D3IE82"/>
<name>A0A0D3IE82_EMIH1</name>
<evidence type="ECO:0000313" key="1">
    <source>
        <dbReference type="EnsemblProtists" id="EOD09567"/>
    </source>
</evidence>
<dbReference type="Proteomes" id="UP000013827">
    <property type="component" value="Unassembled WGS sequence"/>
</dbReference>